<protein>
    <submittedName>
        <fullName evidence="2">DUF4446 family protein</fullName>
    </submittedName>
</protein>
<comment type="caution">
    <text evidence="2">The sequence shown here is derived from an EMBL/GenBank/DDBJ whole genome shotgun (WGS) entry which is preliminary data.</text>
</comment>
<dbReference type="Pfam" id="PF14584">
    <property type="entry name" value="DUF4446"/>
    <property type="match status" value="1"/>
</dbReference>
<dbReference type="AlphaFoldDB" id="A0A9D2IA15"/>
<evidence type="ECO:0000313" key="2">
    <source>
        <dbReference type="EMBL" id="HJA94614.1"/>
    </source>
</evidence>
<name>A0A9D2IA15_9FIRM</name>
<dbReference type="EMBL" id="DWYY01000188">
    <property type="protein sequence ID" value="HJA94614.1"/>
    <property type="molecule type" value="Genomic_DNA"/>
</dbReference>
<reference evidence="2" key="2">
    <citation type="submission" date="2021-04" db="EMBL/GenBank/DDBJ databases">
        <authorList>
            <person name="Gilroy R."/>
        </authorList>
    </citation>
    <scope>NUCLEOTIDE SEQUENCE</scope>
    <source>
        <strain evidence="2">CHK179-7159</strain>
    </source>
</reference>
<keyword evidence="1" id="KW-0472">Membrane</keyword>
<dbReference type="Proteomes" id="UP000886858">
    <property type="component" value="Unassembled WGS sequence"/>
</dbReference>
<accession>A0A9D2IA15</accession>
<evidence type="ECO:0000256" key="1">
    <source>
        <dbReference type="SAM" id="Phobius"/>
    </source>
</evidence>
<dbReference type="InterPro" id="IPR027981">
    <property type="entry name" value="DUF4446"/>
</dbReference>
<feature type="transmembrane region" description="Helical" evidence="1">
    <location>
        <begin position="13"/>
        <end position="36"/>
    </location>
</feature>
<keyword evidence="1" id="KW-0812">Transmembrane</keyword>
<gene>
    <name evidence="2" type="ORF">H9717_16130</name>
</gene>
<organism evidence="2 3">
    <name type="scientific">Candidatus Eisenbergiella merdipullorum</name>
    <dbReference type="NCBI Taxonomy" id="2838553"/>
    <lineage>
        <taxon>Bacteria</taxon>
        <taxon>Bacillati</taxon>
        <taxon>Bacillota</taxon>
        <taxon>Clostridia</taxon>
        <taxon>Lachnospirales</taxon>
        <taxon>Lachnospiraceae</taxon>
        <taxon>Eisenbergiella</taxon>
    </lineage>
</organism>
<keyword evidence="1" id="KW-1133">Transmembrane helix</keyword>
<proteinExistence type="predicted"/>
<sequence length="167" mass="19182">MLDYVYQMTGIDAAYILIGMLVLILILFILVIVALCKLKKLHRRYDRFMRGKDAESMEDTILSCIEKNEKLDQMNQILREDIIGLRKNQRITYQKMGMVKYNAFREMSGDLSYALALLDQQNNGFLMNSVYAKEGGYSYIKEIVNGESAIQLSEEEQAALDKAKSQS</sequence>
<evidence type="ECO:0000313" key="3">
    <source>
        <dbReference type="Proteomes" id="UP000886858"/>
    </source>
</evidence>
<reference evidence="2" key="1">
    <citation type="journal article" date="2021" name="PeerJ">
        <title>Extensive microbial diversity within the chicken gut microbiome revealed by metagenomics and culture.</title>
        <authorList>
            <person name="Gilroy R."/>
            <person name="Ravi A."/>
            <person name="Getino M."/>
            <person name="Pursley I."/>
            <person name="Horton D.L."/>
            <person name="Alikhan N.F."/>
            <person name="Baker D."/>
            <person name="Gharbi K."/>
            <person name="Hall N."/>
            <person name="Watson M."/>
            <person name="Adriaenssens E.M."/>
            <person name="Foster-Nyarko E."/>
            <person name="Jarju S."/>
            <person name="Secka A."/>
            <person name="Antonio M."/>
            <person name="Oren A."/>
            <person name="Chaudhuri R.R."/>
            <person name="La Ragione R."/>
            <person name="Hildebrand F."/>
            <person name="Pallen M.J."/>
        </authorList>
    </citation>
    <scope>NUCLEOTIDE SEQUENCE</scope>
    <source>
        <strain evidence="2">CHK179-7159</strain>
    </source>
</reference>